<evidence type="ECO:0000313" key="2">
    <source>
        <dbReference type="EMBL" id="KAK5295677.1"/>
    </source>
</evidence>
<dbReference type="Proteomes" id="UP001357485">
    <property type="component" value="Unassembled WGS sequence"/>
</dbReference>
<name>A0ABR0M8V0_9PEZI</name>
<protein>
    <recommendedName>
        <fullName evidence="4">Mediator of RNA polymerase II transcription subunit 11</fullName>
    </recommendedName>
</protein>
<reference evidence="2 3" key="1">
    <citation type="submission" date="2023-08" db="EMBL/GenBank/DDBJ databases">
        <title>Black Yeasts Isolated from many extreme environments.</title>
        <authorList>
            <person name="Coleine C."/>
            <person name="Stajich J.E."/>
            <person name="Selbmann L."/>
        </authorList>
    </citation>
    <scope>NUCLEOTIDE SEQUENCE [LARGE SCALE GENOMIC DNA]</scope>
    <source>
        <strain evidence="2 3">CCFEE 536</strain>
    </source>
</reference>
<keyword evidence="3" id="KW-1185">Reference proteome</keyword>
<evidence type="ECO:0008006" key="4">
    <source>
        <dbReference type="Google" id="ProtNLM"/>
    </source>
</evidence>
<feature type="region of interest" description="Disordered" evidence="1">
    <location>
        <begin position="28"/>
        <end position="70"/>
    </location>
</feature>
<proteinExistence type="predicted"/>
<organism evidence="2 3">
    <name type="scientific">Cryomyces antarcticus</name>
    <dbReference type="NCBI Taxonomy" id="329879"/>
    <lineage>
        <taxon>Eukaryota</taxon>
        <taxon>Fungi</taxon>
        <taxon>Dikarya</taxon>
        <taxon>Ascomycota</taxon>
        <taxon>Pezizomycotina</taxon>
        <taxon>Dothideomycetes</taxon>
        <taxon>Dothideomycetes incertae sedis</taxon>
        <taxon>Cryomyces</taxon>
    </lineage>
</organism>
<gene>
    <name evidence="2" type="ORF">LTR16_000921</name>
</gene>
<sequence>MRVTEILADLTSLRACDPAAALALVSARPPLSTSSTASANNATAPTANAPPTPSAPIPNTDPDLDPDIQRAKDLLHLHYTVKVAHQRGGSGSGGAGFDRELVAAREAVERAVRALR</sequence>
<evidence type="ECO:0000313" key="3">
    <source>
        <dbReference type="Proteomes" id="UP001357485"/>
    </source>
</evidence>
<accession>A0ABR0M8V0</accession>
<comment type="caution">
    <text evidence="2">The sequence shown here is derived from an EMBL/GenBank/DDBJ whole genome shotgun (WGS) entry which is preliminary data.</text>
</comment>
<dbReference type="EMBL" id="JAVRRA010000036">
    <property type="protein sequence ID" value="KAK5295677.1"/>
    <property type="molecule type" value="Genomic_DNA"/>
</dbReference>
<feature type="compositionally biased region" description="Low complexity" evidence="1">
    <location>
        <begin position="28"/>
        <end position="47"/>
    </location>
</feature>
<evidence type="ECO:0000256" key="1">
    <source>
        <dbReference type="SAM" id="MobiDB-lite"/>
    </source>
</evidence>